<dbReference type="EMBL" id="VTPC01000317">
    <property type="protein sequence ID" value="KAF2906001.1"/>
    <property type="molecule type" value="Genomic_DNA"/>
</dbReference>
<reference evidence="1" key="1">
    <citation type="submission" date="2019-08" db="EMBL/GenBank/DDBJ databases">
        <title>The genome of the North American firefly Photinus pyralis.</title>
        <authorList>
            <consortium name="Photinus pyralis genome working group"/>
            <person name="Fallon T.R."/>
            <person name="Sander Lower S.E."/>
            <person name="Weng J.-K."/>
        </authorList>
    </citation>
    <scope>NUCLEOTIDE SEQUENCE</scope>
    <source>
        <strain evidence="1">TRF0915ILg1</strain>
        <tissue evidence="1">Whole body</tissue>
    </source>
</reference>
<sequence>MPKPFAPGKRYKKNYDERDIEQAVEAIKGVFRENKLPKKNRPWTSTYISTRRRRAFSSLDKGMPAEGVPQTSRRQPNVYNIKENKNKDFMKLYQIQKNFEEGGEQKRKNKDREPTSEEMLNIETMELFIDDVHIEYIDECTETNLNASSENESLNLSNICENNIILEQTTKTVDINYQIPSYAGNEVTLEKNKQNEVVLPKMIFKEKEITVNRGLTDLILYPKTPKQKGKRNTTEQLPFVLTTSGWKQIRRDKEARKRIE</sequence>
<evidence type="ECO:0000313" key="2">
    <source>
        <dbReference type="Proteomes" id="UP000801492"/>
    </source>
</evidence>
<comment type="caution">
    <text evidence="1">The sequence shown here is derived from an EMBL/GenBank/DDBJ whole genome shotgun (WGS) entry which is preliminary data.</text>
</comment>
<protein>
    <submittedName>
        <fullName evidence="1">Uncharacterized protein</fullName>
    </submittedName>
</protein>
<keyword evidence="2" id="KW-1185">Reference proteome</keyword>
<accession>A0A8K0GNC8</accession>
<dbReference type="AlphaFoldDB" id="A0A8K0GNC8"/>
<name>A0A8K0GNC8_IGNLU</name>
<dbReference type="Proteomes" id="UP000801492">
    <property type="component" value="Unassembled WGS sequence"/>
</dbReference>
<dbReference type="OrthoDB" id="6783471at2759"/>
<organism evidence="1 2">
    <name type="scientific">Ignelater luminosus</name>
    <name type="common">Cucubano</name>
    <name type="synonym">Pyrophorus luminosus</name>
    <dbReference type="NCBI Taxonomy" id="2038154"/>
    <lineage>
        <taxon>Eukaryota</taxon>
        <taxon>Metazoa</taxon>
        <taxon>Ecdysozoa</taxon>
        <taxon>Arthropoda</taxon>
        <taxon>Hexapoda</taxon>
        <taxon>Insecta</taxon>
        <taxon>Pterygota</taxon>
        <taxon>Neoptera</taxon>
        <taxon>Endopterygota</taxon>
        <taxon>Coleoptera</taxon>
        <taxon>Polyphaga</taxon>
        <taxon>Elateriformia</taxon>
        <taxon>Elateroidea</taxon>
        <taxon>Elateridae</taxon>
        <taxon>Agrypninae</taxon>
        <taxon>Pyrophorini</taxon>
        <taxon>Ignelater</taxon>
    </lineage>
</organism>
<evidence type="ECO:0000313" key="1">
    <source>
        <dbReference type="EMBL" id="KAF2906001.1"/>
    </source>
</evidence>
<proteinExistence type="predicted"/>
<gene>
    <name evidence="1" type="ORF">ILUMI_00175</name>
</gene>